<dbReference type="EMBL" id="CP035042">
    <property type="protein sequence ID" value="QHC48906.1"/>
    <property type="molecule type" value="Genomic_DNA"/>
</dbReference>
<dbReference type="Pfam" id="PF06629">
    <property type="entry name" value="MipA"/>
    <property type="match status" value="1"/>
</dbReference>
<organism evidence="6 7">
    <name type="scientific">Billgrantia tianxiuensis</name>
    <dbReference type="NCBI Taxonomy" id="2497861"/>
    <lineage>
        <taxon>Bacteria</taxon>
        <taxon>Pseudomonadati</taxon>
        <taxon>Pseudomonadota</taxon>
        <taxon>Gammaproteobacteria</taxon>
        <taxon>Oceanospirillales</taxon>
        <taxon>Halomonadaceae</taxon>
        <taxon>Billgrantia</taxon>
    </lineage>
</organism>
<dbReference type="OrthoDB" id="8562138at2"/>
<dbReference type="PANTHER" id="PTHR38776:SF1">
    <property type="entry name" value="MLTA-INTERACTING PROTEIN-RELATED"/>
    <property type="match status" value="1"/>
</dbReference>
<comment type="similarity">
    <text evidence="2">Belongs to the MipA/OmpV family.</text>
</comment>
<protein>
    <submittedName>
        <fullName evidence="6">MipA/OmpV family protein</fullName>
    </submittedName>
</protein>
<evidence type="ECO:0000313" key="7">
    <source>
        <dbReference type="Proteomes" id="UP000464013"/>
    </source>
</evidence>
<dbReference type="InterPro" id="IPR010583">
    <property type="entry name" value="MipA"/>
</dbReference>
<dbReference type="InterPro" id="IPR036709">
    <property type="entry name" value="Autotransporte_beta_dom_sf"/>
</dbReference>
<proteinExistence type="inferred from homology"/>
<dbReference type="SUPFAM" id="SSF103515">
    <property type="entry name" value="Autotransporter"/>
    <property type="match status" value="1"/>
</dbReference>
<sequence>MPSSYPLVSISHGSASRVAVVALLAVGLGAAVTAKAQAPADGEPSFPTWGLGLGVMSEQEPYAGIGRDNTPLPLLQFENRYIHLFGPRIEFKLPGLDIGDSQQLNFGIVGQYDGSGYEEDDAPILNGMAKRRGGFWAGAAVEWSSSFVDVSAEWLADASGNSNGQVVSLGLERTWQLGKRVLLTPHVGASWQDENYVDYYFGVRESEARLDRPAYIGESAVNIEAGVRGVYMFDRHHSVLMGVEVTGLADEIKDSPLVDRSTTNSLYLGYLYRF</sequence>
<dbReference type="GO" id="GO:0009279">
    <property type="term" value="C:cell outer membrane"/>
    <property type="evidence" value="ECO:0007669"/>
    <property type="project" value="UniProtKB-SubCell"/>
</dbReference>
<evidence type="ECO:0000256" key="2">
    <source>
        <dbReference type="ARBA" id="ARBA00005722"/>
    </source>
</evidence>
<evidence type="ECO:0000256" key="3">
    <source>
        <dbReference type="ARBA" id="ARBA00022729"/>
    </source>
</evidence>
<dbReference type="PANTHER" id="PTHR38776">
    <property type="entry name" value="MLTA-INTERACTING PROTEIN-RELATED"/>
    <property type="match status" value="1"/>
</dbReference>
<keyword evidence="4" id="KW-0472">Membrane</keyword>
<dbReference type="AlphaFoldDB" id="A0A6I6SJU8"/>
<keyword evidence="5" id="KW-0998">Cell outer membrane</keyword>
<name>A0A6I6SJU8_9GAMM</name>
<dbReference type="KEGG" id="htx:EKK97_03800"/>
<dbReference type="RefSeq" id="WP_159549259.1">
    <property type="nucleotide sequence ID" value="NZ_CP035042.1"/>
</dbReference>
<evidence type="ECO:0000256" key="4">
    <source>
        <dbReference type="ARBA" id="ARBA00023136"/>
    </source>
</evidence>
<reference evidence="6 7" key="1">
    <citation type="submission" date="2019-01" db="EMBL/GenBank/DDBJ databases">
        <title>Complete genome of a denitifying bacterium Halomons sp. BC-M4-5.</title>
        <authorList>
            <person name="Wang L."/>
            <person name="Shao Z."/>
        </authorList>
    </citation>
    <scope>NUCLEOTIDE SEQUENCE [LARGE SCALE GENOMIC DNA]</scope>
    <source>
        <strain evidence="6 7">BC-M4-5</strain>
    </source>
</reference>
<accession>A0A6I6SJU8</accession>
<evidence type="ECO:0000256" key="5">
    <source>
        <dbReference type="ARBA" id="ARBA00023237"/>
    </source>
</evidence>
<keyword evidence="3" id="KW-0732">Signal</keyword>
<evidence type="ECO:0000313" key="6">
    <source>
        <dbReference type="EMBL" id="QHC48906.1"/>
    </source>
</evidence>
<keyword evidence="7" id="KW-1185">Reference proteome</keyword>
<evidence type="ECO:0000256" key="1">
    <source>
        <dbReference type="ARBA" id="ARBA00004442"/>
    </source>
</evidence>
<comment type="subcellular location">
    <subcellularLocation>
        <location evidence="1">Cell outer membrane</location>
    </subcellularLocation>
</comment>
<dbReference type="Proteomes" id="UP000464013">
    <property type="component" value="Chromosome"/>
</dbReference>
<gene>
    <name evidence="6" type="ORF">EKK97_03800</name>
</gene>